<sequence>MRQCDAVNAPSTMFAIPRFGTLRPDDPYKIRIHYARYADSYWESWVLVELTGRIHRRITRFLRSSLLRGRCFSHSSRVHRGIAPLLVQTLFAGLLRSCDGTERSCGRAT</sequence>
<name>A0AAE1XJ50_9LAMI</name>
<dbReference type="EMBL" id="JACGWO010000094">
    <property type="protein sequence ID" value="KAK4411958.1"/>
    <property type="molecule type" value="Genomic_DNA"/>
</dbReference>
<gene>
    <name evidence="2" type="ORF">Salat_2986300</name>
    <name evidence="1" type="ORF">Salat_2999300</name>
</gene>
<proteinExistence type="predicted"/>
<reference evidence="2" key="1">
    <citation type="submission" date="2020-06" db="EMBL/GenBank/DDBJ databases">
        <authorList>
            <person name="Li T."/>
            <person name="Hu X."/>
            <person name="Zhang T."/>
            <person name="Song X."/>
            <person name="Zhang H."/>
            <person name="Dai N."/>
            <person name="Sheng W."/>
            <person name="Hou X."/>
            <person name="Wei L."/>
        </authorList>
    </citation>
    <scope>NUCLEOTIDE SEQUENCE</scope>
    <source>
        <strain evidence="2">3651</strain>
        <tissue evidence="2">Leaf</tissue>
    </source>
</reference>
<dbReference type="AlphaFoldDB" id="A0AAE1XJ50"/>
<evidence type="ECO:0000313" key="1">
    <source>
        <dbReference type="EMBL" id="KAK4411958.1"/>
    </source>
</evidence>
<dbReference type="EMBL" id="JACGWO010000015">
    <property type="protein sequence ID" value="KAK4412347.1"/>
    <property type="molecule type" value="Genomic_DNA"/>
</dbReference>
<dbReference type="Proteomes" id="UP001293254">
    <property type="component" value="Unassembled WGS sequence"/>
</dbReference>
<evidence type="ECO:0000313" key="3">
    <source>
        <dbReference type="Proteomes" id="UP001293254"/>
    </source>
</evidence>
<protein>
    <submittedName>
        <fullName evidence="2">Uncharacterized protein</fullName>
    </submittedName>
</protein>
<organism evidence="2 3">
    <name type="scientific">Sesamum alatum</name>
    <dbReference type="NCBI Taxonomy" id="300844"/>
    <lineage>
        <taxon>Eukaryota</taxon>
        <taxon>Viridiplantae</taxon>
        <taxon>Streptophyta</taxon>
        <taxon>Embryophyta</taxon>
        <taxon>Tracheophyta</taxon>
        <taxon>Spermatophyta</taxon>
        <taxon>Magnoliopsida</taxon>
        <taxon>eudicotyledons</taxon>
        <taxon>Gunneridae</taxon>
        <taxon>Pentapetalae</taxon>
        <taxon>asterids</taxon>
        <taxon>lamiids</taxon>
        <taxon>Lamiales</taxon>
        <taxon>Pedaliaceae</taxon>
        <taxon>Sesamum</taxon>
    </lineage>
</organism>
<reference evidence="2" key="2">
    <citation type="journal article" date="2024" name="Plant">
        <title>Genomic evolution and insights into agronomic trait innovations of Sesamum species.</title>
        <authorList>
            <person name="Miao H."/>
            <person name="Wang L."/>
            <person name="Qu L."/>
            <person name="Liu H."/>
            <person name="Sun Y."/>
            <person name="Le M."/>
            <person name="Wang Q."/>
            <person name="Wei S."/>
            <person name="Zheng Y."/>
            <person name="Lin W."/>
            <person name="Duan Y."/>
            <person name="Cao H."/>
            <person name="Xiong S."/>
            <person name="Wang X."/>
            <person name="Wei L."/>
            <person name="Li C."/>
            <person name="Ma Q."/>
            <person name="Ju M."/>
            <person name="Zhao R."/>
            <person name="Li G."/>
            <person name="Mu C."/>
            <person name="Tian Q."/>
            <person name="Mei H."/>
            <person name="Zhang T."/>
            <person name="Gao T."/>
            <person name="Zhang H."/>
        </authorList>
    </citation>
    <scope>NUCLEOTIDE SEQUENCE</scope>
    <source>
        <strain evidence="2">3651</strain>
    </source>
</reference>
<comment type="caution">
    <text evidence="2">The sequence shown here is derived from an EMBL/GenBank/DDBJ whole genome shotgun (WGS) entry which is preliminary data.</text>
</comment>
<accession>A0AAE1XJ50</accession>
<evidence type="ECO:0000313" key="2">
    <source>
        <dbReference type="EMBL" id="KAK4412347.1"/>
    </source>
</evidence>
<keyword evidence="3" id="KW-1185">Reference proteome</keyword>